<feature type="domain" description="MANSC" evidence="8">
    <location>
        <begin position="43"/>
        <end position="126"/>
    </location>
</feature>
<feature type="compositionally biased region" description="Basic residues" evidence="5">
    <location>
        <begin position="215"/>
        <end position="226"/>
    </location>
</feature>
<keyword evidence="6" id="KW-0812">Transmembrane</keyword>
<gene>
    <name evidence="9" type="ORF">FSCOSCO3_A006421</name>
</gene>
<dbReference type="GO" id="GO:0016020">
    <property type="term" value="C:membrane"/>
    <property type="evidence" value="ECO:0007669"/>
    <property type="project" value="UniProtKB-SubCell"/>
</dbReference>
<feature type="compositionally biased region" description="Basic residues" evidence="5">
    <location>
        <begin position="165"/>
        <end position="174"/>
    </location>
</feature>
<evidence type="ECO:0000256" key="7">
    <source>
        <dbReference type="SAM" id="SignalP"/>
    </source>
</evidence>
<sequence length="429" mass="47719">MTPPASGRPSWTLGLLLAATAVLMLMAAPRVSAVEPETCFSRQHQSAIVNVRLALTRPGAAMDSRVVRSERDCVLACCSKEVKPGAKCNMAVFNANKQASENNCFLFHCQTEQDCPLMKAQEGINTYDIYKGLIHPTTIRPVTTVAAAATTTTTTPALPTPPNHNHNHTSHNHYNHTEYNNTEACHSDHHQNHNTNHHNHQNHNTNHQNHNTDHHNHHNTNHHNHHTAYNNTEAYHSDDHKANHNNTSTHHHHSHNASSDLSANNNNNNNHTNNQTNNNANNHDNHTNNQTNNHTDNHTNDHTDNHTNNHTDNHTNNHTDNHTNNQTNNHTNNHHNHKEASSELHDITSCCGGEKRGAVQSDHALQNPSTTHSKAVAGHGALKSGVVAFMVLGLVVLTLALAVGGRKAMESFDRRHYTRLELNDLHYEV</sequence>
<dbReference type="EMBL" id="CAWUFR010000855">
    <property type="protein sequence ID" value="CAK6981620.1"/>
    <property type="molecule type" value="Genomic_DNA"/>
</dbReference>
<evidence type="ECO:0000313" key="9">
    <source>
        <dbReference type="EMBL" id="CAK6981620.1"/>
    </source>
</evidence>
<evidence type="ECO:0000256" key="6">
    <source>
        <dbReference type="SAM" id="Phobius"/>
    </source>
</evidence>
<dbReference type="InterPro" id="IPR011106">
    <property type="entry name" value="MANSC_N"/>
</dbReference>
<keyword evidence="6" id="KW-1133">Transmembrane helix</keyword>
<evidence type="ECO:0000256" key="4">
    <source>
        <dbReference type="ARBA" id="ARBA00023180"/>
    </source>
</evidence>
<dbReference type="AlphaFoldDB" id="A0AAV1QEM0"/>
<keyword evidence="3 6" id="KW-0472">Membrane</keyword>
<dbReference type="PROSITE" id="PS50986">
    <property type="entry name" value="MANSC"/>
    <property type="match status" value="1"/>
</dbReference>
<feature type="chain" id="PRO_5043539080" evidence="7">
    <location>
        <begin position="34"/>
        <end position="429"/>
    </location>
</feature>
<evidence type="ECO:0000256" key="2">
    <source>
        <dbReference type="ARBA" id="ARBA00022729"/>
    </source>
</evidence>
<evidence type="ECO:0000259" key="8">
    <source>
        <dbReference type="PROSITE" id="PS50986"/>
    </source>
</evidence>
<dbReference type="Pfam" id="PF07502">
    <property type="entry name" value="MANEC"/>
    <property type="match status" value="1"/>
</dbReference>
<comment type="subcellular location">
    <subcellularLocation>
        <location evidence="1">Membrane</location>
    </subcellularLocation>
</comment>
<comment type="caution">
    <text evidence="9">The sequence shown here is derived from an EMBL/GenBank/DDBJ whole genome shotgun (WGS) entry which is preliminary data.</text>
</comment>
<feature type="region of interest" description="Disordered" evidence="5">
    <location>
        <begin position="153"/>
        <end position="345"/>
    </location>
</feature>
<evidence type="ECO:0000256" key="1">
    <source>
        <dbReference type="ARBA" id="ARBA00004370"/>
    </source>
</evidence>
<evidence type="ECO:0000256" key="5">
    <source>
        <dbReference type="SAM" id="MobiDB-lite"/>
    </source>
</evidence>
<feature type="compositionally biased region" description="Basic and acidic residues" evidence="5">
    <location>
        <begin position="295"/>
        <end position="321"/>
    </location>
</feature>
<accession>A0AAV1QEM0</accession>
<proteinExistence type="predicted"/>
<keyword evidence="4" id="KW-0325">Glycoprotein</keyword>
<name>A0AAV1QEM0_SCOSC</name>
<dbReference type="SMART" id="SM00765">
    <property type="entry name" value="MANEC"/>
    <property type="match status" value="1"/>
</dbReference>
<feature type="compositionally biased region" description="Low complexity" evidence="5">
    <location>
        <begin position="322"/>
        <end position="331"/>
    </location>
</feature>
<dbReference type="Proteomes" id="UP001314229">
    <property type="component" value="Unassembled WGS sequence"/>
</dbReference>
<feature type="compositionally biased region" description="Low complexity" evidence="5">
    <location>
        <begin position="256"/>
        <end position="294"/>
    </location>
</feature>
<feature type="signal peptide" evidence="7">
    <location>
        <begin position="1"/>
        <end position="33"/>
    </location>
</feature>
<organism evidence="9 10">
    <name type="scientific">Scomber scombrus</name>
    <name type="common">Atlantic mackerel</name>
    <name type="synonym">Scomber vernalis</name>
    <dbReference type="NCBI Taxonomy" id="13677"/>
    <lineage>
        <taxon>Eukaryota</taxon>
        <taxon>Metazoa</taxon>
        <taxon>Chordata</taxon>
        <taxon>Craniata</taxon>
        <taxon>Vertebrata</taxon>
        <taxon>Euteleostomi</taxon>
        <taxon>Actinopterygii</taxon>
        <taxon>Neopterygii</taxon>
        <taxon>Teleostei</taxon>
        <taxon>Neoteleostei</taxon>
        <taxon>Acanthomorphata</taxon>
        <taxon>Pelagiaria</taxon>
        <taxon>Scombriformes</taxon>
        <taxon>Scombridae</taxon>
        <taxon>Scomber</taxon>
    </lineage>
</organism>
<keyword evidence="2 7" id="KW-0732">Signal</keyword>
<evidence type="ECO:0000313" key="10">
    <source>
        <dbReference type="Proteomes" id="UP001314229"/>
    </source>
</evidence>
<evidence type="ECO:0000256" key="3">
    <source>
        <dbReference type="ARBA" id="ARBA00023136"/>
    </source>
</evidence>
<protein>
    <submittedName>
        <fullName evidence="9">MANSC domain-containing protein 1</fullName>
    </submittedName>
</protein>
<feature type="transmembrane region" description="Helical" evidence="6">
    <location>
        <begin position="386"/>
        <end position="405"/>
    </location>
</feature>
<reference evidence="9 10" key="1">
    <citation type="submission" date="2024-01" db="EMBL/GenBank/DDBJ databases">
        <authorList>
            <person name="Alioto T."/>
            <person name="Alioto T."/>
            <person name="Gomez Garrido J."/>
        </authorList>
    </citation>
    <scope>NUCLEOTIDE SEQUENCE [LARGE SCALE GENOMIC DNA]</scope>
</reference>
<dbReference type="InterPro" id="IPR013980">
    <property type="entry name" value="MANSC_dom"/>
</dbReference>
<keyword evidence="10" id="KW-1185">Reference proteome</keyword>